<gene>
    <name evidence="4" type="ORF">BVI061214_00277</name>
</gene>
<name>A0A0N0U7U0_THEAQ</name>
<organism evidence="4 5">
    <name type="scientific">Thermus aquaticus</name>
    <dbReference type="NCBI Taxonomy" id="271"/>
    <lineage>
        <taxon>Bacteria</taxon>
        <taxon>Thermotogati</taxon>
        <taxon>Deinococcota</taxon>
        <taxon>Deinococci</taxon>
        <taxon>Thermales</taxon>
        <taxon>Thermaceae</taxon>
        <taxon>Thermus</taxon>
    </lineage>
</organism>
<accession>A0A0N0U7U0</accession>
<feature type="domain" description="CBS" evidence="3">
    <location>
        <begin position="7"/>
        <end position="65"/>
    </location>
</feature>
<keyword evidence="1 2" id="KW-0129">CBS domain</keyword>
<dbReference type="EMBL" id="LHCI01000106">
    <property type="protein sequence ID" value="KOX89126.1"/>
    <property type="molecule type" value="Genomic_DNA"/>
</dbReference>
<dbReference type="PROSITE" id="PS51371">
    <property type="entry name" value="CBS"/>
    <property type="match status" value="2"/>
</dbReference>
<reference evidence="4 5" key="1">
    <citation type="submission" date="2015-07" db="EMBL/GenBank/DDBJ databases">
        <authorList>
            <person name="Noorani M."/>
        </authorList>
    </citation>
    <scope>NUCLEOTIDE SEQUENCE [LARGE SCALE GENOMIC DNA]</scope>
    <source>
        <strain evidence="5">ATCC 25104 / DSM 625 / JCM 10724 / NBRC 103206 / NCIMB 11243 / YT-1</strain>
    </source>
</reference>
<dbReference type="InterPro" id="IPR051257">
    <property type="entry name" value="Diverse_CBS-Domain"/>
</dbReference>
<dbReference type="PANTHER" id="PTHR43080:SF26">
    <property type="entry name" value="REGULATORY PROTEIN"/>
    <property type="match status" value="1"/>
</dbReference>
<evidence type="ECO:0000313" key="5">
    <source>
        <dbReference type="Proteomes" id="UP000037685"/>
    </source>
</evidence>
<dbReference type="InterPro" id="IPR000644">
    <property type="entry name" value="CBS_dom"/>
</dbReference>
<protein>
    <submittedName>
        <fullName evidence="4">Inosine 5'-monophosphate dehydrogenase</fullName>
    </submittedName>
</protein>
<feature type="domain" description="CBS" evidence="3">
    <location>
        <begin position="96"/>
        <end position="150"/>
    </location>
</feature>
<dbReference type="Pfam" id="PF00571">
    <property type="entry name" value="CBS"/>
    <property type="match status" value="2"/>
</dbReference>
<dbReference type="SUPFAM" id="SSF54631">
    <property type="entry name" value="CBS-domain pair"/>
    <property type="match status" value="1"/>
</dbReference>
<comment type="caution">
    <text evidence="4">The sequence shown here is derived from an EMBL/GenBank/DDBJ whole genome shotgun (WGS) entry which is preliminary data.</text>
</comment>
<evidence type="ECO:0000256" key="2">
    <source>
        <dbReference type="PROSITE-ProRule" id="PRU00703"/>
    </source>
</evidence>
<evidence type="ECO:0000256" key="1">
    <source>
        <dbReference type="ARBA" id="ARBA00023122"/>
    </source>
</evidence>
<dbReference type="PATRIC" id="fig|271.14.peg.369"/>
<dbReference type="AlphaFoldDB" id="A0A0N0U7U0"/>
<dbReference type="Proteomes" id="UP000037685">
    <property type="component" value="Unassembled WGS sequence"/>
</dbReference>
<sequence length="150" mass="16921">MKVAEVMTRAPETLSPKATLAEAARKILETRYGGFPVVDEIGRLVGLLQVEELLPRPENVPFSDVEALQLFGEWVDEDTLQEIYRRYQSTPVEAVMLKEIPRVHPEDPLGKALQVLLTTEVRHLPVVDQEDKVVGILTRSDILKLILGRQ</sequence>
<dbReference type="SMART" id="SM00116">
    <property type="entry name" value="CBS"/>
    <property type="match status" value="2"/>
</dbReference>
<evidence type="ECO:0000259" key="3">
    <source>
        <dbReference type="PROSITE" id="PS51371"/>
    </source>
</evidence>
<proteinExistence type="predicted"/>
<dbReference type="PANTHER" id="PTHR43080">
    <property type="entry name" value="CBS DOMAIN-CONTAINING PROTEIN CBSX3, MITOCHONDRIAL"/>
    <property type="match status" value="1"/>
</dbReference>
<dbReference type="Gene3D" id="3.10.580.10">
    <property type="entry name" value="CBS-domain"/>
    <property type="match status" value="1"/>
</dbReference>
<dbReference type="RefSeq" id="WP_053767035.1">
    <property type="nucleotide sequence ID" value="NZ_LHCI01000106.1"/>
</dbReference>
<evidence type="ECO:0000313" key="4">
    <source>
        <dbReference type="EMBL" id="KOX89126.1"/>
    </source>
</evidence>
<dbReference type="InterPro" id="IPR046342">
    <property type="entry name" value="CBS_dom_sf"/>
</dbReference>